<evidence type="ECO:0000256" key="2">
    <source>
        <dbReference type="ARBA" id="ARBA00022759"/>
    </source>
</evidence>
<dbReference type="SUPFAM" id="SSF50199">
    <property type="entry name" value="Staphylococcal nuclease"/>
    <property type="match status" value="1"/>
</dbReference>
<keyword evidence="1" id="KW-0540">Nuclease</keyword>
<evidence type="ECO:0000259" key="5">
    <source>
        <dbReference type="PROSITE" id="PS50830"/>
    </source>
</evidence>
<feature type="chain" id="PRO_5015609872" evidence="4">
    <location>
        <begin position="21"/>
        <end position="193"/>
    </location>
</feature>
<evidence type="ECO:0000313" key="6">
    <source>
        <dbReference type="EMBL" id="PRD56827.1"/>
    </source>
</evidence>
<dbReference type="PANTHER" id="PTHR12302">
    <property type="entry name" value="EBNA2 BINDING PROTEIN P100"/>
    <property type="match status" value="1"/>
</dbReference>
<evidence type="ECO:0000256" key="4">
    <source>
        <dbReference type="SAM" id="SignalP"/>
    </source>
</evidence>
<keyword evidence="2" id="KW-0255">Endonuclease</keyword>
<dbReference type="GO" id="GO:0016787">
    <property type="term" value="F:hydrolase activity"/>
    <property type="evidence" value="ECO:0007669"/>
    <property type="project" value="UniProtKB-KW"/>
</dbReference>
<dbReference type="PANTHER" id="PTHR12302:SF3">
    <property type="entry name" value="SERINE_THREONINE-PROTEIN KINASE 31"/>
    <property type="match status" value="1"/>
</dbReference>
<dbReference type="AlphaFoldDB" id="A0A2S9JU54"/>
<feature type="signal peptide" evidence="4">
    <location>
        <begin position="1"/>
        <end position="20"/>
    </location>
</feature>
<dbReference type="Pfam" id="PF00565">
    <property type="entry name" value="SNase"/>
    <property type="match status" value="1"/>
</dbReference>
<keyword evidence="7" id="KW-1185">Reference proteome</keyword>
<dbReference type="InterPro" id="IPR016071">
    <property type="entry name" value="Staphylococal_nuclease_OB-fold"/>
</dbReference>
<dbReference type="SMART" id="SM00318">
    <property type="entry name" value="SNc"/>
    <property type="match status" value="1"/>
</dbReference>
<gene>
    <name evidence="6" type="ORF">C5749_06290</name>
</gene>
<keyword evidence="3" id="KW-0378">Hydrolase</keyword>
<feature type="domain" description="TNase-like" evidence="5">
    <location>
        <begin position="57"/>
        <end position="190"/>
    </location>
</feature>
<accession>A0A2S9JU54</accession>
<dbReference type="OrthoDB" id="4376109at2"/>
<evidence type="ECO:0000256" key="1">
    <source>
        <dbReference type="ARBA" id="ARBA00022722"/>
    </source>
</evidence>
<sequence length="193" mass="22851">MKNRYIFTVLSVLFCYVCIACQSQSDYVYSVKGETGDVTRALHESEPSRAEKNKRWKRGFAYVTKVIDGDTFWVDNGTESFKVRFIGIDAPETRNSRWKKKGYFASESKEYVRSKTEYQWVRLEFDVQAMDRYKRRLAYIYLEDGTFLNASLIEQGYAVVDTYPPNVKYVEQFIDLQKRARETKQGLWRKEPE</sequence>
<evidence type="ECO:0000313" key="7">
    <source>
        <dbReference type="Proteomes" id="UP000238642"/>
    </source>
</evidence>
<reference evidence="6 7" key="1">
    <citation type="submission" date="2018-02" db="EMBL/GenBank/DDBJ databases">
        <title>The draft genome of Sphingobacterium gobiense H7.</title>
        <authorList>
            <person name="Li L."/>
            <person name="Liu L."/>
            <person name="Zhang X."/>
            <person name="Wang T."/>
            <person name="Liang L."/>
        </authorList>
    </citation>
    <scope>NUCLEOTIDE SEQUENCE [LARGE SCALE GENOMIC DNA]</scope>
    <source>
        <strain evidence="6 7">ACCC 05757</strain>
    </source>
</reference>
<organism evidence="6 7">
    <name type="scientific">Sphingobacterium gobiense</name>
    <dbReference type="NCBI Taxonomy" id="1382456"/>
    <lineage>
        <taxon>Bacteria</taxon>
        <taxon>Pseudomonadati</taxon>
        <taxon>Bacteroidota</taxon>
        <taxon>Sphingobacteriia</taxon>
        <taxon>Sphingobacteriales</taxon>
        <taxon>Sphingobacteriaceae</taxon>
        <taxon>Sphingobacterium</taxon>
    </lineage>
</organism>
<dbReference type="PROSITE" id="PS50830">
    <property type="entry name" value="TNASE_3"/>
    <property type="match status" value="1"/>
</dbReference>
<evidence type="ECO:0000256" key="3">
    <source>
        <dbReference type="ARBA" id="ARBA00022801"/>
    </source>
</evidence>
<dbReference type="Gene3D" id="2.40.50.90">
    <property type="match status" value="1"/>
</dbReference>
<dbReference type="InterPro" id="IPR035437">
    <property type="entry name" value="SNase_OB-fold_sf"/>
</dbReference>
<proteinExistence type="predicted"/>
<comment type="caution">
    <text evidence="6">The sequence shown here is derived from an EMBL/GenBank/DDBJ whole genome shotgun (WGS) entry which is preliminary data.</text>
</comment>
<protein>
    <submittedName>
        <fullName evidence="6">Nuclease</fullName>
    </submittedName>
</protein>
<keyword evidence="4" id="KW-0732">Signal</keyword>
<dbReference type="Proteomes" id="UP000238642">
    <property type="component" value="Unassembled WGS sequence"/>
</dbReference>
<name>A0A2S9JU54_9SPHI</name>
<dbReference type="RefSeq" id="WP_105724020.1">
    <property type="nucleotide sequence ID" value="NZ_PVBS01000001.1"/>
</dbReference>
<dbReference type="GO" id="GO:0004519">
    <property type="term" value="F:endonuclease activity"/>
    <property type="evidence" value="ECO:0007669"/>
    <property type="project" value="UniProtKB-KW"/>
</dbReference>
<dbReference type="EMBL" id="PVBS01000001">
    <property type="protein sequence ID" value="PRD56827.1"/>
    <property type="molecule type" value="Genomic_DNA"/>
</dbReference>